<keyword evidence="3" id="KW-1185">Reference proteome</keyword>
<evidence type="ECO:0000313" key="2">
    <source>
        <dbReference type="EMBL" id="GIX99561.1"/>
    </source>
</evidence>
<organism evidence="2 3">
    <name type="scientific">Caerostris extrusa</name>
    <name type="common">Bark spider</name>
    <name type="synonym">Caerostris bankana</name>
    <dbReference type="NCBI Taxonomy" id="172846"/>
    <lineage>
        <taxon>Eukaryota</taxon>
        <taxon>Metazoa</taxon>
        <taxon>Ecdysozoa</taxon>
        <taxon>Arthropoda</taxon>
        <taxon>Chelicerata</taxon>
        <taxon>Arachnida</taxon>
        <taxon>Araneae</taxon>
        <taxon>Araneomorphae</taxon>
        <taxon>Entelegynae</taxon>
        <taxon>Araneoidea</taxon>
        <taxon>Araneidae</taxon>
        <taxon>Caerostris</taxon>
    </lineage>
</organism>
<dbReference type="Proteomes" id="UP001054945">
    <property type="component" value="Unassembled WGS sequence"/>
</dbReference>
<feature type="transmembrane region" description="Helical" evidence="1">
    <location>
        <begin position="9"/>
        <end position="28"/>
    </location>
</feature>
<protein>
    <submittedName>
        <fullName evidence="2">Dorsalin-1</fullName>
    </submittedName>
</protein>
<comment type="caution">
    <text evidence="2">The sequence shown here is derived from an EMBL/GenBank/DDBJ whole genome shotgun (WGS) entry which is preliminary data.</text>
</comment>
<evidence type="ECO:0000313" key="3">
    <source>
        <dbReference type="Proteomes" id="UP001054945"/>
    </source>
</evidence>
<sequence length="122" mass="13963">MLHSIKCKHLIAVTVTYFVIIFTGAFVVNKNSSTVDDSALLLDGYDQDVEESLSFLDGFVDGDVPKSPWMDIDDHKEKKIVKAYQSTVPQYMLDIYERLLDKRLHIKFDTAKVFTVQVFQIA</sequence>
<proteinExistence type="predicted"/>
<reference evidence="2 3" key="1">
    <citation type="submission" date="2021-06" db="EMBL/GenBank/DDBJ databases">
        <title>Caerostris extrusa draft genome.</title>
        <authorList>
            <person name="Kono N."/>
            <person name="Arakawa K."/>
        </authorList>
    </citation>
    <scope>NUCLEOTIDE SEQUENCE [LARGE SCALE GENOMIC DNA]</scope>
</reference>
<evidence type="ECO:0000256" key="1">
    <source>
        <dbReference type="SAM" id="Phobius"/>
    </source>
</evidence>
<name>A0AAV4PTT2_CAEEX</name>
<accession>A0AAV4PTT2</accession>
<dbReference type="AlphaFoldDB" id="A0AAV4PTT2"/>
<keyword evidence="1" id="KW-0812">Transmembrane</keyword>
<keyword evidence="1" id="KW-1133">Transmembrane helix</keyword>
<gene>
    <name evidence="2" type="primary">DSL1</name>
    <name evidence="2" type="ORF">CEXT_201141</name>
</gene>
<keyword evidence="1" id="KW-0472">Membrane</keyword>
<dbReference type="EMBL" id="BPLR01005064">
    <property type="protein sequence ID" value="GIX99561.1"/>
    <property type="molecule type" value="Genomic_DNA"/>
</dbReference>